<reference evidence="2 3" key="1">
    <citation type="journal article" date="2024" name="bioRxiv">
        <title>A reference genome for Trichogramma kaykai: A tiny desert-dwelling parasitoid wasp with competing sex-ratio distorters.</title>
        <authorList>
            <person name="Culotta J."/>
            <person name="Lindsey A.R."/>
        </authorList>
    </citation>
    <scope>NUCLEOTIDE SEQUENCE [LARGE SCALE GENOMIC DNA]</scope>
    <source>
        <strain evidence="2 3">KSX58</strain>
    </source>
</reference>
<dbReference type="EMBL" id="JBJJXI010000167">
    <property type="protein sequence ID" value="KAL3384827.1"/>
    <property type="molecule type" value="Genomic_DNA"/>
</dbReference>
<dbReference type="PROSITE" id="PS50878">
    <property type="entry name" value="RT_POL"/>
    <property type="match status" value="1"/>
</dbReference>
<comment type="caution">
    <text evidence="2">The sequence shown here is derived from an EMBL/GenBank/DDBJ whole genome shotgun (WGS) entry which is preliminary data.</text>
</comment>
<dbReference type="PANTHER" id="PTHR19446">
    <property type="entry name" value="REVERSE TRANSCRIPTASES"/>
    <property type="match status" value="1"/>
</dbReference>
<evidence type="ECO:0000259" key="1">
    <source>
        <dbReference type="PROSITE" id="PS50878"/>
    </source>
</evidence>
<evidence type="ECO:0000313" key="3">
    <source>
        <dbReference type="Proteomes" id="UP001627154"/>
    </source>
</evidence>
<dbReference type="AlphaFoldDB" id="A0ABD2VW87"/>
<accession>A0ABD2VW87</accession>
<dbReference type="InterPro" id="IPR000477">
    <property type="entry name" value="RT_dom"/>
</dbReference>
<dbReference type="Proteomes" id="UP001627154">
    <property type="component" value="Unassembled WGS sequence"/>
</dbReference>
<gene>
    <name evidence="2" type="ORF">TKK_019474</name>
</gene>
<dbReference type="Pfam" id="PF00078">
    <property type="entry name" value="RVT_1"/>
    <property type="match status" value="1"/>
</dbReference>
<sequence>MDVRNAFNSAWWDKILTTLSQMEVPAYLQRMVSKYFPGRVLEFTTDDGVETNEVTAGMPQGSVLGPILWNVMYDRIPRLELLRSAEIVGFADDIAITVVAKHLPRRVLLKRDYTSSASSLN</sequence>
<feature type="domain" description="Reverse transcriptase" evidence="1">
    <location>
        <begin position="1"/>
        <end position="121"/>
    </location>
</feature>
<name>A0ABD2VW87_9HYME</name>
<organism evidence="2 3">
    <name type="scientific">Trichogramma kaykai</name>
    <dbReference type="NCBI Taxonomy" id="54128"/>
    <lineage>
        <taxon>Eukaryota</taxon>
        <taxon>Metazoa</taxon>
        <taxon>Ecdysozoa</taxon>
        <taxon>Arthropoda</taxon>
        <taxon>Hexapoda</taxon>
        <taxon>Insecta</taxon>
        <taxon>Pterygota</taxon>
        <taxon>Neoptera</taxon>
        <taxon>Endopterygota</taxon>
        <taxon>Hymenoptera</taxon>
        <taxon>Apocrita</taxon>
        <taxon>Proctotrupomorpha</taxon>
        <taxon>Chalcidoidea</taxon>
        <taxon>Trichogrammatidae</taxon>
        <taxon>Trichogramma</taxon>
    </lineage>
</organism>
<keyword evidence="3" id="KW-1185">Reference proteome</keyword>
<proteinExistence type="predicted"/>
<protein>
    <recommendedName>
        <fullName evidence="1">Reverse transcriptase domain-containing protein</fullName>
    </recommendedName>
</protein>
<evidence type="ECO:0000313" key="2">
    <source>
        <dbReference type="EMBL" id="KAL3384827.1"/>
    </source>
</evidence>